<keyword evidence="2" id="KW-0238">DNA-binding</keyword>
<dbReference type="GeneID" id="95551522"/>
<evidence type="ECO:0000313" key="7">
    <source>
        <dbReference type="Proteomes" id="UP000192911"/>
    </source>
</evidence>
<dbReference type="GO" id="GO:0006355">
    <property type="term" value="P:regulation of DNA-templated transcription"/>
    <property type="evidence" value="ECO:0007669"/>
    <property type="project" value="InterPro"/>
</dbReference>
<protein>
    <submittedName>
        <fullName evidence="6">Two-component system, NarL family, captular synthesis response regulator RcsB</fullName>
    </submittedName>
</protein>
<dbReference type="InterPro" id="IPR000792">
    <property type="entry name" value="Tscrpt_reg_LuxR_C"/>
</dbReference>
<dbReference type="InterPro" id="IPR001789">
    <property type="entry name" value="Sig_transdc_resp-reg_receiver"/>
</dbReference>
<sequence length="218" mass="23640">MNQVLRIIVADDHAIVRHGIRLAAEASRVAQVVAEAANSDELIAAVQAQSFDAIVTDYAMPGERTQDGIALIDRLMRMRPNVPIVVVTAMRNVAILNKLISKGISGIVEKAGGVHELQAALLAVVQERHYVSPGIQSLLASASIVGSRVGKDATLTTAELEVVRLFAREGLTPNQISQRLNRSVKTISRHKMNAQRKLGLATNQDLLEYCRKHDISAV</sequence>
<evidence type="ECO:0000313" key="6">
    <source>
        <dbReference type="EMBL" id="SMF24804.1"/>
    </source>
</evidence>
<dbReference type="CDD" id="cd17535">
    <property type="entry name" value="REC_NarL-like"/>
    <property type="match status" value="1"/>
</dbReference>
<dbReference type="SMART" id="SM00421">
    <property type="entry name" value="HTH_LUXR"/>
    <property type="match status" value="1"/>
</dbReference>
<keyword evidence="7" id="KW-1185">Reference proteome</keyword>
<dbReference type="Proteomes" id="UP000192911">
    <property type="component" value="Unassembled WGS sequence"/>
</dbReference>
<dbReference type="InterPro" id="IPR011006">
    <property type="entry name" value="CheY-like_superfamily"/>
</dbReference>
<feature type="modified residue" description="4-aspartylphosphate" evidence="3">
    <location>
        <position position="57"/>
    </location>
</feature>
<dbReference type="InterPro" id="IPR051015">
    <property type="entry name" value="EvgA-like"/>
</dbReference>
<dbReference type="GO" id="GO:0000160">
    <property type="term" value="P:phosphorelay signal transduction system"/>
    <property type="evidence" value="ECO:0007669"/>
    <property type="project" value="InterPro"/>
</dbReference>
<evidence type="ECO:0000256" key="2">
    <source>
        <dbReference type="ARBA" id="ARBA00023125"/>
    </source>
</evidence>
<dbReference type="AlphaFoldDB" id="A0A1X7DZQ1"/>
<dbReference type="Gene3D" id="3.40.50.2300">
    <property type="match status" value="1"/>
</dbReference>
<dbReference type="PANTHER" id="PTHR45566">
    <property type="entry name" value="HTH-TYPE TRANSCRIPTIONAL REGULATOR YHJB-RELATED"/>
    <property type="match status" value="1"/>
</dbReference>
<accession>A0A1X7DZQ1</accession>
<dbReference type="SUPFAM" id="SSF52172">
    <property type="entry name" value="CheY-like"/>
    <property type="match status" value="1"/>
</dbReference>
<name>A0A1X7DZQ1_TRICW</name>
<organism evidence="6 7">
    <name type="scientific">Trinickia caryophylli</name>
    <name type="common">Paraburkholderia caryophylli</name>
    <dbReference type="NCBI Taxonomy" id="28094"/>
    <lineage>
        <taxon>Bacteria</taxon>
        <taxon>Pseudomonadati</taxon>
        <taxon>Pseudomonadota</taxon>
        <taxon>Betaproteobacteria</taxon>
        <taxon>Burkholderiales</taxon>
        <taxon>Burkholderiaceae</taxon>
        <taxon>Trinickia</taxon>
    </lineage>
</organism>
<dbReference type="Pfam" id="PF00072">
    <property type="entry name" value="Response_reg"/>
    <property type="match status" value="1"/>
</dbReference>
<dbReference type="PROSITE" id="PS50110">
    <property type="entry name" value="RESPONSE_REGULATORY"/>
    <property type="match status" value="1"/>
</dbReference>
<dbReference type="EMBL" id="FXAH01000004">
    <property type="protein sequence ID" value="SMF24804.1"/>
    <property type="molecule type" value="Genomic_DNA"/>
</dbReference>
<evidence type="ECO:0000256" key="3">
    <source>
        <dbReference type="PROSITE-ProRule" id="PRU00169"/>
    </source>
</evidence>
<dbReference type="InterPro" id="IPR016032">
    <property type="entry name" value="Sig_transdc_resp-reg_C-effctor"/>
</dbReference>
<dbReference type="CDD" id="cd06170">
    <property type="entry name" value="LuxR_C_like"/>
    <property type="match status" value="1"/>
</dbReference>
<evidence type="ECO:0000256" key="1">
    <source>
        <dbReference type="ARBA" id="ARBA00022553"/>
    </source>
</evidence>
<evidence type="ECO:0000259" key="5">
    <source>
        <dbReference type="PROSITE" id="PS50110"/>
    </source>
</evidence>
<feature type="domain" description="Response regulatory" evidence="5">
    <location>
        <begin position="6"/>
        <end position="125"/>
    </location>
</feature>
<dbReference type="GO" id="GO:0003677">
    <property type="term" value="F:DNA binding"/>
    <property type="evidence" value="ECO:0007669"/>
    <property type="project" value="UniProtKB-KW"/>
</dbReference>
<dbReference type="RefSeq" id="WP_158243465.1">
    <property type="nucleotide sequence ID" value="NZ_BSQD01000005.1"/>
</dbReference>
<dbReference type="PROSITE" id="PS50043">
    <property type="entry name" value="HTH_LUXR_2"/>
    <property type="match status" value="1"/>
</dbReference>
<keyword evidence="1 3" id="KW-0597">Phosphoprotein</keyword>
<proteinExistence type="predicted"/>
<dbReference type="PANTHER" id="PTHR45566:SF1">
    <property type="entry name" value="HTH-TYPE TRANSCRIPTIONAL REGULATOR YHJB-RELATED"/>
    <property type="match status" value="1"/>
</dbReference>
<dbReference type="SMART" id="SM00448">
    <property type="entry name" value="REC"/>
    <property type="match status" value="1"/>
</dbReference>
<gene>
    <name evidence="6" type="ORF">SAMN06295900_104290</name>
</gene>
<dbReference type="STRING" id="28094.SAMN06295900_104290"/>
<dbReference type="Gene3D" id="1.10.10.10">
    <property type="entry name" value="Winged helix-like DNA-binding domain superfamily/Winged helix DNA-binding domain"/>
    <property type="match status" value="1"/>
</dbReference>
<dbReference type="InterPro" id="IPR058245">
    <property type="entry name" value="NreC/VraR/RcsB-like_REC"/>
</dbReference>
<reference evidence="7" key="1">
    <citation type="submission" date="2017-04" db="EMBL/GenBank/DDBJ databases">
        <authorList>
            <person name="Varghese N."/>
            <person name="Submissions S."/>
        </authorList>
    </citation>
    <scope>NUCLEOTIDE SEQUENCE [LARGE SCALE GENOMIC DNA]</scope>
    <source>
        <strain evidence="7">Ballard 720</strain>
    </source>
</reference>
<dbReference type="InterPro" id="IPR036388">
    <property type="entry name" value="WH-like_DNA-bd_sf"/>
</dbReference>
<feature type="domain" description="HTH luxR-type" evidence="4">
    <location>
        <begin position="148"/>
        <end position="214"/>
    </location>
</feature>
<dbReference type="SUPFAM" id="SSF46894">
    <property type="entry name" value="C-terminal effector domain of the bipartite response regulators"/>
    <property type="match status" value="1"/>
</dbReference>
<dbReference type="Pfam" id="PF00196">
    <property type="entry name" value="GerE"/>
    <property type="match status" value="1"/>
</dbReference>
<evidence type="ECO:0000259" key="4">
    <source>
        <dbReference type="PROSITE" id="PS50043"/>
    </source>
</evidence>